<keyword evidence="2" id="KW-0732">Signal</keyword>
<feature type="region of interest" description="Disordered" evidence="1">
    <location>
        <begin position="47"/>
        <end position="66"/>
    </location>
</feature>
<feature type="region of interest" description="Disordered" evidence="1">
    <location>
        <begin position="100"/>
        <end position="136"/>
    </location>
</feature>
<keyword evidence="4" id="KW-1185">Reference proteome</keyword>
<proteinExistence type="predicted"/>
<accession>A0A810MVG5</accession>
<sequence length="148" mass="14172">MSVSVPAVLAIAPVAPAAPPPVAGSAFQGVEFPAASGVAGRIGRSTVDARSVSQPPGAGVVGAGGSAAGGSNVVGVDWGSQPATAGRPWWDCGVASGASGAELGLPVGRPGPATPDPESTPWCSASRCPDWGNQPPEDVAVGWVAGAP</sequence>
<dbReference type="EMBL" id="AP023359">
    <property type="protein sequence ID" value="BCJ65157.1"/>
    <property type="molecule type" value="Genomic_DNA"/>
</dbReference>
<dbReference type="Proteomes" id="UP000680866">
    <property type="component" value="Chromosome"/>
</dbReference>
<organism evidence="3 4">
    <name type="scientific">Polymorphospora rubra</name>
    <dbReference type="NCBI Taxonomy" id="338584"/>
    <lineage>
        <taxon>Bacteria</taxon>
        <taxon>Bacillati</taxon>
        <taxon>Actinomycetota</taxon>
        <taxon>Actinomycetes</taxon>
        <taxon>Micromonosporales</taxon>
        <taxon>Micromonosporaceae</taxon>
        <taxon>Polymorphospora</taxon>
    </lineage>
</organism>
<evidence type="ECO:0000256" key="1">
    <source>
        <dbReference type="SAM" id="MobiDB-lite"/>
    </source>
</evidence>
<evidence type="ECO:0000256" key="2">
    <source>
        <dbReference type="SAM" id="SignalP"/>
    </source>
</evidence>
<dbReference type="RefSeq" id="WP_425518088.1">
    <property type="nucleotide sequence ID" value="NZ_AP023359.1"/>
</dbReference>
<evidence type="ECO:0000313" key="3">
    <source>
        <dbReference type="EMBL" id="BCJ65157.1"/>
    </source>
</evidence>
<reference evidence="3" key="1">
    <citation type="submission" date="2020-08" db="EMBL/GenBank/DDBJ databases">
        <title>Whole genome shotgun sequence of Polymorphospora rubra NBRC 101157.</title>
        <authorList>
            <person name="Komaki H."/>
            <person name="Tamura T."/>
        </authorList>
    </citation>
    <scope>NUCLEOTIDE SEQUENCE</scope>
    <source>
        <strain evidence="3">NBRC 101157</strain>
    </source>
</reference>
<evidence type="ECO:0000313" key="4">
    <source>
        <dbReference type="Proteomes" id="UP000680866"/>
    </source>
</evidence>
<name>A0A810MVG5_9ACTN</name>
<feature type="chain" id="PRO_5032370357" evidence="2">
    <location>
        <begin position="18"/>
        <end position="148"/>
    </location>
</feature>
<dbReference type="AlphaFoldDB" id="A0A810MVG5"/>
<feature type="signal peptide" evidence="2">
    <location>
        <begin position="1"/>
        <end position="17"/>
    </location>
</feature>
<dbReference type="KEGG" id="pry:Prubr_21780"/>
<gene>
    <name evidence="3" type="ORF">Prubr_21780</name>
</gene>
<protein>
    <submittedName>
        <fullName evidence="3">Uncharacterized protein</fullName>
    </submittedName>
</protein>